<accession>A0A2T2NPA9</accession>
<reference evidence="1 2" key="1">
    <citation type="journal article" date="2018" name="Front. Microbiol.">
        <title>Genome-Wide Analysis of Corynespora cassiicola Leaf Fall Disease Putative Effectors.</title>
        <authorList>
            <person name="Lopez D."/>
            <person name="Ribeiro S."/>
            <person name="Label P."/>
            <person name="Fumanal B."/>
            <person name="Venisse J.S."/>
            <person name="Kohler A."/>
            <person name="de Oliveira R.R."/>
            <person name="Labutti K."/>
            <person name="Lipzen A."/>
            <person name="Lail K."/>
            <person name="Bauer D."/>
            <person name="Ohm R.A."/>
            <person name="Barry K.W."/>
            <person name="Spatafora J."/>
            <person name="Grigoriev I.V."/>
            <person name="Martin F.M."/>
            <person name="Pujade-Renaud V."/>
        </authorList>
    </citation>
    <scope>NUCLEOTIDE SEQUENCE [LARGE SCALE GENOMIC DNA]</scope>
    <source>
        <strain evidence="1 2">Philippines</strain>
    </source>
</reference>
<sequence>MLSFCILDLSVGAPFGAQVLGSSHHLCSYSYRGASPHRDGRSCFFTPCPMNMYGRDAHPNLRLLFPPPHSSRSLLAVLPASPICIFSAPSKRGSLPQTKTKPLKMPSPLLDTRIGCE</sequence>
<gene>
    <name evidence="1" type="ORF">BS50DRAFT_385972</name>
</gene>
<organism evidence="1 2">
    <name type="scientific">Corynespora cassiicola Philippines</name>
    <dbReference type="NCBI Taxonomy" id="1448308"/>
    <lineage>
        <taxon>Eukaryota</taxon>
        <taxon>Fungi</taxon>
        <taxon>Dikarya</taxon>
        <taxon>Ascomycota</taxon>
        <taxon>Pezizomycotina</taxon>
        <taxon>Dothideomycetes</taxon>
        <taxon>Pleosporomycetidae</taxon>
        <taxon>Pleosporales</taxon>
        <taxon>Corynesporascaceae</taxon>
        <taxon>Corynespora</taxon>
    </lineage>
</organism>
<evidence type="ECO:0000313" key="1">
    <source>
        <dbReference type="EMBL" id="PSN67220.1"/>
    </source>
</evidence>
<dbReference type="AlphaFoldDB" id="A0A2T2NPA9"/>
<dbReference type="EMBL" id="KZ678135">
    <property type="protein sequence ID" value="PSN67220.1"/>
    <property type="molecule type" value="Genomic_DNA"/>
</dbReference>
<proteinExistence type="predicted"/>
<keyword evidence="2" id="KW-1185">Reference proteome</keyword>
<protein>
    <submittedName>
        <fullName evidence="1">Uncharacterized protein</fullName>
    </submittedName>
</protein>
<name>A0A2T2NPA9_CORCC</name>
<dbReference type="Proteomes" id="UP000240883">
    <property type="component" value="Unassembled WGS sequence"/>
</dbReference>
<evidence type="ECO:0000313" key="2">
    <source>
        <dbReference type="Proteomes" id="UP000240883"/>
    </source>
</evidence>